<dbReference type="RefSeq" id="WP_289473166.1">
    <property type="nucleotide sequence ID" value="NZ_JAUCMN010000004.1"/>
</dbReference>
<keyword evidence="1" id="KW-0378">Hydrolase</keyword>
<name>A0ABT7TP58_9MICO</name>
<dbReference type="InterPro" id="IPR002252">
    <property type="entry name" value="Glyco_hydro_36"/>
</dbReference>
<organism evidence="4 5">
    <name type="scientific">Curtobacterium caseinilyticum</name>
    <dbReference type="NCBI Taxonomy" id="3055137"/>
    <lineage>
        <taxon>Bacteria</taxon>
        <taxon>Bacillati</taxon>
        <taxon>Actinomycetota</taxon>
        <taxon>Actinomycetes</taxon>
        <taxon>Micrococcales</taxon>
        <taxon>Microbacteriaceae</taxon>
        <taxon>Curtobacterium</taxon>
    </lineage>
</organism>
<dbReference type="CDD" id="cd14791">
    <property type="entry name" value="GH36"/>
    <property type="match status" value="1"/>
</dbReference>
<dbReference type="InterPro" id="IPR013785">
    <property type="entry name" value="Aldolase_TIM"/>
</dbReference>
<keyword evidence="2" id="KW-0326">Glycosidase</keyword>
<feature type="region of interest" description="Disordered" evidence="3">
    <location>
        <begin position="43"/>
        <end position="65"/>
    </location>
</feature>
<sequence length="733" mass="78623">MTDEVVGGPERPASVDWATSSFAARFRTAPDSPVALVSFVRTGDPLADGEPDPQPLADGPPDPQPLVELTTIGHGRFPGGYRHVDTTIGARLRYVCHDTEPHPGGSPTDVTGDGDPAAAVDGTDLWFRIVQEDATTGLRTVSVFRARDGVAAFQTWTVVSATAGRHVLDAVSSFTTGAFSVDSGADVDDMTLLHADNDWAAESRWRTDPLREIGLARIDRDAQHHPPRSRAVVQNRGSWSTGEALPIGVLSTPGYALVWQVEHDGPWLYELGETRRHAYLLCSGPTDQEHQWTAVVTPDAPVTSVPVSVGIARSVDDAFGVLTAQRRARRVLRPVDQDLPLVFNDYMNTLMGDPTTAKLLPLIDAAADTGADVFCIDAGWYAEGHWWDTVGEWEPAASRFPGGLELVLDHIRARGMQPGLWLEPEVIGIHSPLASTLPDDAFVQHHGVRVAEHGRHLLDLRSPAAREHLDAVADRLFGTLGVTFCKMDCNTMTGPFPGMLEHQRALLAWLDGVQARFPRLLVENCASGAMRADAAMLSRLHLQSTSDQQDPVLSATIAAAAPAAMLPEQAGNWAYPAPSMSPDLFALSLVNGVLGRMYLSGHLNEMSAEQRAVVDAAVAAHREVLGIVGSAVPVWPLGLPAWEDPWVSLGLAVPGGDLYLTVWSLPGGPASVSIPLPARTGQPVSVTPLFPTDLGSWEVSWEPSVGVLHVGDGGTTPTARVFRVRTEGADTER</sequence>
<accession>A0ABT7TP58</accession>
<reference evidence="4 5" key="1">
    <citation type="submission" date="2023-06" db="EMBL/GenBank/DDBJ databases">
        <authorList>
            <person name="Feng G."/>
            <person name="Li J."/>
            <person name="Zhu H."/>
        </authorList>
    </citation>
    <scope>NUCLEOTIDE SEQUENCE [LARGE SCALE GENOMIC DNA]</scope>
    <source>
        <strain evidence="4 5">RHCKG28</strain>
    </source>
</reference>
<evidence type="ECO:0000256" key="1">
    <source>
        <dbReference type="ARBA" id="ARBA00022801"/>
    </source>
</evidence>
<protein>
    <submittedName>
        <fullName evidence="4">Alpha-galactosidase</fullName>
    </submittedName>
</protein>
<evidence type="ECO:0000256" key="3">
    <source>
        <dbReference type="SAM" id="MobiDB-lite"/>
    </source>
</evidence>
<dbReference type="PANTHER" id="PTHR43053">
    <property type="entry name" value="GLYCOSIDASE FAMILY 31"/>
    <property type="match status" value="1"/>
</dbReference>
<evidence type="ECO:0000313" key="4">
    <source>
        <dbReference type="EMBL" id="MDM7891384.1"/>
    </source>
</evidence>
<keyword evidence="5" id="KW-1185">Reference proteome</keyword>
<dbReference type="EMBL" id="JAUCMN010000004">
    <property type="protein sequence ID" value="MDM7891384.1"/>
    <property type="molecule type" value="Genomic_DNA"/>
</dbReference>
<evidence type="ECO:0000313" key="5">
    <source>
        <dbReference type="Proteomes" id="UP001236404"/>
    </source>
</evidence>
<dbReference type="InterPro" id="IPR050985">
    <property type="entry name" value="Alpha-glycosidase_related"/>
</dbReference>
<evidence type="ECO:0000256" key="2">
    <source>
        <dbReference type="ARBA" id="ARBA00023295"/>
    </source>
</evidence>
<dbReference type="InterPro" id="IPR038417">
    <property type="entry name" value="Alpga-gal_N_sf"/>
</dbReference>
<dbReference type="Gene3D" id="3.20.20.70">
    <property type="entry name" value="Aldolase class I"/>
    <property type="match status" value="1"/>
</dbReference>
<feature type="compositionally biased region" description="Pro residues" evidence="3">
    <location>
        <begin position="52"/>
        <end position="64"/>
    </location>
</feature>
<dbReference type="PANTHER" id="PTHR43053:SF3">
    <property type="entry name" value="ALPHA-GALACTOSIDASE C-RELATED"/>
    <property type="match status" value="1"/>
</dbReference>
<dbReference type="SUPFAM" id="SSF51445">
    <property type="entry name" value="(Trans)glycosidases"/>
    <property type="match status" value="1"/>
</dbReference>
<comment type="caution">
    <text evidence="4">The sequence shown here is derived from an EMBL/GenBank/DDBJ whole genome shotgun (WGS) entry which is preliminary data.</text>
</comment>
<gene>
    <name evidence="4" type="ORF">QUG93_06785</name>
</gene>
<dbReference type="Pfam" id="PF02065">
    <property type="entry name" value="Melibiase"/>
    <property type="match status" value="1"/>
</dbReference>
<dbReference type="Proteomes" id="UP001236404">
    <property type="component" value="Unassembled WGS sequence"/>
</dbReference>
<dbReference type="InterPro" id="IPR017853">
    <property type="entry name" value="GH"/>
</dbReference>
<proteinExistence type="predicted"/>
<dbReference type="PRINTS" id="PR00743">
    <property type="entry name" value="GLHYDRLASE36"/>
</dbReference>
<dbReference type="Gene3D" id="2.70.98.60">
    <property type="entry name" value="alpha-galactosidase from lactobacil brevis"/>
    <property type="match status" value="1"/>
</dbReference>